<feature type="compositionally biased region" description="Pro residues" evidence="1">
    <location>
        <begin position="52"/>
        <end position="63"/>
    </location>
</feature>
<feature type="compositionally biased region" description="Polar residues" evidence="1">
    <location>
        <begin position="107"/>
        <end position="130"/>
    </location>
</feature>
<evidence type="ECO:0000313" key="3">
    <source>
        <dbReference type="Proteomes" id="UP000634229"/>
    </source>
</evidence>
<proteinExistence type="predicted"/>
<protein>
    <submittedName>
        <fullName evidence="2">Uncharacterized protein</fullName>
    </submittedName>
</protein>
<dbReference type="RefSeq" id="WP_201881517.1">
    <property type="nucleotide sequence ID" value="NZ_JAERRF010000032.1"/>
</dbReference>
<dbReference type="EMBL" id="JAERRF010000032">
    <property type="protein sequence ID" value="MBL1101748.1"/>
    <property type="molecule type" value="Genomic_DNA"/>
</dbReference>
<dbReference type="Proteomes" id="UP000634229">
    <property type="component" value="Unassembled WGS sequence"/>
</dbReference>
<reference evidence="2 3" key="1">
    <citation type="submission" date="2021-01" db="EMBL/GenBank/DDBJ databases">
        <title>WGS of actinomycetes isolated from Thailand.</title>
        <authorList>
            <person name="Thawai C."/>
        </authorList>
    </citation>
    <scope>NUCLEOTIDE SEQUENCE [LARGE SCALE GENOMIC DNA]</scope>
    <source>
        <strain evidence="2 3">CA1R205</strain>
    </source>
</reference>
<feature type="region of interest" description="Disordered" evidence="1">
    <location>
        <begin position="48"/>
        <end position="130"/>
    </location>
</feature>
<name>A0ABS1NNU3_9ACTN</name>
<organism evidence="2 3">
    <name type="scientific">Streptomyces coffeae</name>
    <dbReference type="NCBI Taxonomy" id="621382"/>
    <lineage>
        <taxon>Bacteria</taxon>
        <taxon>Bacillati</taxon>
        <taxon>Actinomycetota</taxon>
        <taxon>Actinomycetes</taxon>
        <taxon>Kitasatosporales</taxon>
        <taxon>Streptomycetaceae</taxon>
        <taxon>Streptomyces</taxon>
    </lineage>
</organism>
<keyword evidence="3" id="KW-1185">Reference proteome</keyword>
<sequence length="130" mass="12826">MTSTAVLGPAGSLLGIPLGMALGMAGYQLVVPRSADAVDIVLPSYMTDLRPAPAPAGPGPGRPGPGGSGDRGPGRPHPGAKRGTADDRGGAAPRTGFDRNSAVGPRPSSSVSLFTQAGSASPLKQQFSPV</sequence>
<comment type="caution">
    <text evidence="2">The sequence shown here is derived from an EMBL/GenBank/DDBJ whole genome shotgun (WGS) entry which is preliminary data.</text>
</comment>
<evidence type="ECO:0000313" key="2">
    <source>
        <dbReference type="EMBL" id="MBL1101748.1"/>
    </source>
</evidence>
<accession>A0ABS1NNU3</accession>
<evidence type="ECO:0000256" key="1">
    <source>
        <dbReference type="SAM" id="MobiDB-lite"/>
    </source>
</evidence>
<gene>
    <name evidence="2" type="ORF">JK363_34925</name>
</gene>